<feature type="compositionally biased region" description="Basic residues" evidence="2">
    <location>
        <begin position="199"/>
        <end position="208"/>
    </location>
</feature>
<feature type="domain" description="CCHC-type" evidence="3">
    <location>
        <begin position="462"/>
        <end position="477"/>
    </location>
</feature>
<reference evidence="4 5" key="1">
    <citation type="submission" date="2019-10" db="EMBL/GenBank/DDBJ databases">
        <title>Assembly and Annotation for the nematode Trichostrongylus colubriformis.</title>
        <authorList>
            <person name="Martin J."/>
        </authorList>
    </citation>
    <scope>NUCLEOTIDE SEQUENCE [LARGE SCALE GENOMIC DNA]</scope>
    <source>
        <strain evidence="4">G859</strain>
        <tissue evidence="4">Whole worm</tissue>
    </source>
</reference>
<feature type="compositionally biased region" description="Basic and acidic residues" evidence="2">
    <location>
        <begin position="27"/>
        <end position="52"/>
    </location>
</feature>
<keyword evidence="1" id="KW-0479">Metal-binding</keyword>
<protein>
    <submittedName>
        <fullName evidence="4">CCHC-type domain-containing protein</fullName>
    </submittedName>
</protein>
<dbReference type="InterPro" id="IPR001878">
    <property type="entry name" value="Znf_CCHC"/>
</dbReference>
<dbReference type="GO" id="GO:0008270">
    <property type="term" value="F:zinc ion binding"/>
    <property type="evidence" value="ECO:0007669"/>
    <property type="project" value="UniProtKB-KW"/>
</dbReference>
<dbReference type="PROSITE" id="PS50158">
    <property type="entry name" value="ZF_CCHC"/>
    <property type="match status" value="3"/>
</dbReference>
<dbReference type="Gene3D" id="4.10.60.10">
    <property type="entry name" value="Zinc finger, CCHC-type"/>
    <property type="match status" value="2"/>
</dbReference>
<accession>A0AAN8FUC8</accession>
<feature type="region of interest" description="Disordered" evidence="2">
    <location>
        <begin position="95"/>
        <end position="212"/>
    </location>
</feature>
<dbReference type="GO" id="GO:0003676">
    <property type="term" value="F:nucleic acid binding"/>
    <property type="evidence" value="ECO:0007669"/>
    <property type="project" value="InterPro"/>
</dbReference>
<dbReference type="Pfam" id="PF00098">
    <property type="entry name" value="zf-CCHC"/>
    <property type="match status" value="2"/>
</dbReference>
<feature type="compositionally biased region" description="Basic and acidic residues" evidence="2">
    <location>
        <begin position="130"/>
        <end position="144"/>
    </location>
</feature>
<dbReference type="AlphaFoldDB" id="A0AAN8FUC8"/>
<dbReference type="GO" id="GO:0019899">
    <property type="term" value="F:enzyme binding"/>
    <property type="evidence" value="ECO:0007669"/>
    <property type="project" value="UniProtKB-ARBA"/>
</dbReference>
<keyword evidence="5" id="KW-1185">Reference proteome</keyword>
<keyword evidence="1" id="KW-0862">Zinc</keyword>
<dbReference type="PANTHER" id="PTHR46242:SF1">
    <property type="entry name" value="ZINC FINGER CCHC DOMAIN-CONTAINING PROTEIN 9"/>
    <property type="match status" value="1"/>
</dbReference>
<evidence type="ECO:0000256" key="1">
    <source>
        <dbReference type="PROSITE-ProRule" id="PRU00047"/>
    </source>
</evidence>
<dbReference type="SUPFAM" id="SSF57756">
    <property type="entry name" value="Retrovirus zinc finger-like domains"/>
    <property type="match status" value="2"/>
</dbReference>
<dbReference type="GO" id="GO:0005737">
    <property type="term" value="C:cytoplasm"/>
    <property type="evidence" value="ECO:0007669"/>
    <property type="project" value="UniProtKB-ARBA"/>
</dbReference>
<proteinExistence type="predicted"/>
<feature type="compositionally biased region" description="Basic residues" evidence="2">
    <location>
        <begin position="95"/>
        <end position="107"/>
    </location>
</feature>
<feature type="compositionally biased region" description="Polar residues" evidence="2">
    <location>
        <begin position="115"/>
        <end position="124"/>
    </location>
</feature>
<dbReference type="InterPro" id="IPR036875">
    <property type="entry name" value="Znf_CCHC_sf"/>
</dbReference>
<feature type="region of interest" description="Disordered" evidence="2">
    <location>
        <begin position="19"/>
        <end position="77"/>
    </location>
</feature>
<dbReference type="EMBL" id="WIXE01005950">
    <property type="protein sequence ID" value="KAK5981725.1"/>
    <property type="molecule type" value="Genomic_DNA"/>
</dbReference>
<comment type="caution">
    <text evidence="4">The sequence shown here is derived from an EMBL/GenBank/DDBJ whole genome shotgun (WGS) entry which is preliminary data.</text>
</comment>
<dbReference type="PANTHER" id="PTHR46242">
    <property type="entry name" value="ZINC FINGER CCHC DOMAIN-CONTAINING PROTEIN 9 ZCCHC9"/>
    <property type="match status" value="1"/>
</dbReference>
<dbReference type="Proteomes" id="UP001331761">
    <property type="component" value="Unassembled WGS sequence"/>
</dbReference>
<organism evidence="4 5">
    <name type="scientific">Trichostrongylus colubriformis</name>
    <name type="common">Black scour worm</name>
    <dbReference type="NCBI Taxonomy" id="6319"/>
    <lineage>
        <taxon>Eukaryota</taxon>
        <taxon>Metazoa</taxon>
        <taxon>Ecdysozoa</taxon>
        <taxon>Nematoda</taxon>
        <taxon>Chromadorea</taxon>
        <taxon>Rhabditida</taxon>
        <taxon>Rhabditina</taxon>
        <taxon>Rhabditomorpha</taxon>
        <taxon>Strongyloidea</taxon>
        <taxon>Trichostrongylidae</taxon>
        <taxon>Trichostrongylus</taxon>
    </lineage>
</organism>
<sequence>MRRKEKKLSVKGSAVPALRETVVANKDATEDHNGDDEKAPLQSFKKHEEVKSLPRTKFLKKTSRTASEEPPFRNEKHGSAVLREECEAVAVRVSKMGKKQKLKKKKQKLMEMKPVQSTTLTHPLQNAGDLKSDVDAEAGRHNDTDMSTNPMKLESLGLRTRKRKRRERKLEASSELSLISGPSPPETNVQQSSDAVIPVKKKKRKKLGREKTAAIAESHDDLENRVEVALAVEKTETSNASTNGDDSAKVLNDKPVAAADKYKEILGKLADVLDAQEARKIINEEVASGMFDQAEFMTIMQRYRQQKRKKVQAMQRDKVVEMEGTLDDVKRVVSELVRKNKLKPWEAGDIIKRWKNRERRRIGRQVSKQTTRACFHCREHGHVLADCPSRGDQQQAIGNVSSSHGDGICFKCGSTEHNVHSCPRKHTKGFPYATCFVCGQQGHLSKDCEQNAHGIYPDGGCCNVCGSTRHLKRDCPELAAQKQRKDDKKVKVCTMSAMSSADMDNISDSETPSKESKAKPKMKIVKF</sequence>
<evidence type="ECO:0000259" key="3">
    <source>
        <dbReference type="PROSITE" id="PS50158"/>
    </source>
</evidence>
<evidence type="ECO:0000256" key="2">
    <source>
        <dbReference type="SAM" id="MobiDB-lite"/>
    </source>
</evidence>
<keyword evidence="1" id="KW-0863">Zinc-finger</keyword>
<name>A0AAN8FUC8_TRICO</name>
<feature type="domain" description="CCHC-type" evidence="3">
    <location>
        <begin position="374"/>
        <end position="389"/>
    </location>
</feature>
<dbReference type="SMART" id="SM00343">
    <property type="entry name" value="ZnF_C2HC"/>
    <property type="match status" value="4"/>
</dbReference>
<feature type="domain" description="CCHC-type" evidence="3">
    <location>
        <begin position="435"/>
        <end position="450"/>
    </location>
</feature>
<evidence type="ECO:0000313" key="5">
    <source>
        <dbReference type="Proteomes" id="UP001331761"/>
    </source>
</evidence>
<dbReference type="InterPro" id="IPR042246">
    <property type="entry name" value="ZCCHC9"/>
</dbReference>
<evidence type="ECO:0000313" key="4">
    <source>
        <dbReference type="EMBL" id="KAK5981725.1"/>
    </source>
</evidence>
<feature type="compositionally biased region" description="Basic and acidic residues" evidence="2">
    <location>
        <begin position="66"/>
        <end position="77"/>
    </location>
</feature>
<dbReference type="GO" id="GO:0005730">
    <property type="term" value="C:nucleolus"/>
    <property type="evidence" value="ECO:0007669"/>
    <property type="project" value="TreeGrafter"/>
</dbReference>
<gene>
    <name evidence="4" type="ORF">GCK32_003681</name>
</gene>
<feature type="region of interest" description="Disordered" evidence="2">
    <location>
        <begin position="501"/>
        <end position="527"/>
    </location>
</feature>